<organism evidence="6 7">
    <name type="scientific">Raphanus sativus</name>
    <name type="common">Radish</name>
    <name type="synonym">Raphanus raphanistrum var. sativus</name>
    <dbReference type="NCBI Taxonomy" id="3726"/>
    <lineage>
        <taxon>Eukaryota</taxon>
        <taxon>Viridiplantae</taxon>
        <taxon>Streptophyta</taxon>
        <taxon>Embryophyta</taxon>
        <taxon>Tracheophyta</taxon>
        <taxon>Spermatophyta</taxon>
        <taxon>Magnoliopsida</taxon>
        <taxon>eudicotyledons</taxon>
        <taxon>Gunneridae</taxon>
        <taxon>Pentapetalae</taxon>
        <taxon>rosids</taxon>
        <taxon>malvids</taxon>
        <taxon>Brassicales</taxon>
        <taxon>Brassicaceae</taxon>
        <taxon>Brassiceae</taxon>
        <taxon>Raphanus</taxon>
    </lineage>
</organism>
<feature type="compositionally biased region" description="Basic and acidic residues" evidence="4">
    <location>
        <begin position="27"/>
        <end position="40"/>
    </location>
</feature>
<feature type="compositionally biased region" description="Low complexity" evidence="4">
    <location>
        <begin position="15"/>
        <end position="25"/>
    </location>
</feature>
<dbReference type="PANTHER" id="PTHR23196">
    <property type="entry name" value="PAX TRANSCRIPTION ACTIVATION DOMAIN INTERACTING PROTEIN"/>
    <property type="match status" value="1"/>
</dbReference>
<dbReference type="InterPro" id="IPR036420">
    <property type="entry name" value="BRCT_dom_sf"/>
</dbReference>
<dbReference type="PANTHER" id="PTHR23196:SF1">
    <property type="entry name" value="PAX-INTERACTING PROTEIN 1"/>
    <property type="match status" value="1"/>
</dbReference>
<dbReference type="CDD" id="cd17744">
    <property type="entry name" value="BRCT_MDC1_rpt1"/>
    <property type="match status" value="1"/>
</dbReference>
<feature type="region of interest" description="Disordered" evidence="4">
    <location>
        <begin position="248"/>
        <end position="269"/>
    </location>
</feature>
<protein>
    <submittedName>
        <fullName evidence="7">Uncharacterized protein LOC108858164</fullName>
    </submittedName>
</protein>
<gene>
    <name evidence="7" type="primary">LOC108858164</name>
</gene>
<dbReference type="GO" id="GO:0005634">
    <property type="term" value="C:nucleus"/>
    <property type="evidence" value="ECO:0007669"/>
    <property type="project" value="UniProtKB-SubCell"/>
</dbReference>
<feature type="region of interest" description="Disordered" evidence="4">
    <location>
        <begin position="466"/>
        <end position="549"/>
    </location>
</feature>
<dbReference type="SUPFAM" id="SSF52113">
    <property type="entry name" value="BRCT domain"/>
    <property type="match status" value="1"/>
</dbReference>
<dbReference type="GeneID" id="108858164"/>
<dbReference type="InterPro" id="IPR051579">
    <property type="entry name" value="DDR_Transcriptional_Reg"/>
</dbReference>
<dbReference type="Pfam" id="PF16589">
    <property type="entry name" value="BRCT_2"/>
    <property type="match status" value="1"/>
</dbReference>
<dbReference type="Proteomes" id="UP000504610">
    <property type="component" value="Chromosome 5"/>
</dbReference>
<dbReference type="AlphaFoldDB" id="A0A9W3BSJ9"/>
<keyword evidence="3" id="KW-0539">Nucleus</keyword>
<feature type="region of interest" description="Disordered" evidence="4">
    <location>
        <begin position="1"/>
        <end position="47"/>
    </location>
</feature>
<evidence type="ECO:0000313" key="6">
    <source>
        <dbReference type="Proteomes" id="UP000504610"/>
    </source>
</evidence>
<keyword evidence="2" id="KW-0227">DNA damage</keyword>
<dbReference type="KEGG" id="rsz:108858164"/>
<dbReference type="GO" id="GO:0006974">
    <property type="term" value="P:DNA damage response"/>
    <property type="evidence" value="ECO:0007669"/>
    <property type="project" value="UniProtKB-KW"/>
</dbReference>
<reference evidence="6" key="1">
    <citation type="journal article" date="2019" name="Database">
        <title>The radish genome database (RadishGD): an integrated information resource for radish genomics.</title>
        <authorList>
            <person name="Yu H.J."/>
            <person name="Baek S."/>
            <person name="Lee Y.J."/>
            <person name="Cho A."/>
            <person name="Mun J.H."/>
        </authorList>
    </citation>
    <scope>NUCLEOTIDE SEQUENCE [LARGE SCALE GENOMIC DNA]</scope>
    <source>
        <strain evidence="6">cv. WK10039</strain>
    </source>
</reference>
<dbReference type="SMART" id="SM00292">
    <property type="entry name" value="BRCT"/>
    <property type="match status" value="1"/>
</dbReference>
<dbReference type="RefSeq" id="XP_056842252.1">
    <property type="nucleotide sequence ID" value="XM_056986272.1"/>
</dbReference>
<dbReference type="Gene3D" id="3.40.50.10190">
    <property type="entry name" value="BRCT domain"/>
    <property type="match status" value="2"/>
</dbReference>
<feature type="region of interest" description="Disordered" evidence="4">
    <location>
        <begin position="203"/>
        <end position="235"/>
    </location>
</feature>
<name>A0A9W3BSJ9_RAPSA</name>
<dbReference type="InterPro" id="IPR001357">
    <property type="entry name" value="BRCT_dom"/>
</dbReference>
<comment type="subcellular location">
    <subcellularLocation>
        <location evidence="1">Nucleus</location>
    </subcellularLocation>
</comment>
<dbReference type="CDD" id="cd18432">
    <property type="entry name" value="BRCT_PAXIP1_rpt6_like"/>
    <property type="match status" value="1"/>
</dbReference>
<sequence>MTKDHNFSADQDTQPIDSLPSSPSDSGDEKDSWIGNRGDEPFQDDAWINDEYMETQVIIDNDDEFLLCRETQAVDLGFGTQEEPFVDDDQLLQGFDGLATQVLDRSDDDVTVYLVDNSEVSDCGGDSNIGVGGGGNLLTSEDKSSGEHADENMKPMGALDSLSSGHENVKPTGKVTRFASVRSAAFRASAVAAQTILNGDTSTLASSSSGQGATNSSLLQQNFGDVGNQKSVEKKIEGKRTARKLLFEDDSPEENYPSPAGLSYIDSQEPGEASQASALKFVDKLISESGLNFDVETEAEAGYGRRTQVTLNKIPSVKGPQELAKKASFKARAVGNCMFDWDDNREDEGGGDIFLRRKEELLGFASKPSSLPRQLLHESHRRLEVSMDKRKVHSDSRLLQSSVTRSQKMNQAAKKNLGKELDAVYVEGNNKTSDMRDLVALGYDTKVAAEAVDAVCSGKVNGAASYLTGNKLSSPGEDRGVVTRQSRGTKRIQAMGKEELLRRRMNKASPSPAKAYRKSTERSSKSDQLDKKAPCCLKSRKVHTPSRETKKNLVDELDEVSKESNTRMFDRREEVEAGPDTQMAAEVISALHSGDARDEGKKSSRGVVTRKSKRLKGMQAVDDGDVESLKPKTKKAKSVTTTKACEKNMDEAVVSSTEERGRELSNKRCTSKLVKQSSGGEAEVLSYPKRRRSARISQDQITEAERSSEPAFDTPAKAKEPSKNVSPICMGDEYHRLSSRTSNSTREFRSLTTQSVEPILETKSTRKRRELGSVRVLFSQHLDEDVTKHLKKILVKFDISEASSMTEATHFIADSFMRTRNMLEAIASGKPVVTTQWLESIDQVNIYVDEDPYILRDSKKEKEFGFNMGVSLARARQNPLLKGRRVFITPNTKPGLNTITTLVKAVHGQPVERVGRSVLSDDRVPENLLVLSCEEDRDISIPFLERGAEVYSSELVLNGIVTQKLEYERYRLFTDHVRRTRSTIWIRDGKGKFQRR</sequence>
<feature type="region of interest" description="Disordered" evidence="4">
    <location>
        <begin position="689"/>
        <end position="729"/>
    </location>
</feature>
<feature type="compositionally biased region" description="Basic and acidic residues" evidence="4">
    <location>
        <begin position="518"/>
        <end position="533"/>
    </location>
</feature>
<accession>A0A9W3BSJ9</accession>
<evidence type="ECO:0000256" key="3">
    <source>
        <dbReference type="ARBA" id="ARBA00023242"/>
    </source>
</evidence>
<keyword evidence="6" id="KW-1185">Reference proteome</keyword>
<evidence type="ECO:0000259" key="5">
    <source>
        <dbReference type="PROSITE" id="PS50172"/>
    </source>
</evidence>
<feature type="compositionally biased region" description="Low complexity" evidence="4">
    <location>
        <begin position="205"/>
        <end position="217"/>
    </location>
</feature>
<proteinExistence type="predicted"/>
<evidence type="ECO:0000256" key="2">
    <source>
        <dbReference type="ARBA" id="ARBA00022763"/>
    </source>
</evidence>
<evidence type="ECO:0000256" key="4">
    <source>
        <dbReference type="SAM" id="MobiDB-lite"/>
    </source>
</evidence>
<feature type="domain" description="BRCT" evidence="5">
    <location>
        <begin position="807"/>
        <end position="855"/>
    </location>
</feature>
<evidence type="ECO:0000313" key="7">
    <source>
        <dbReference type="RefSeq" id="XP_056842252.1"/>
    </source>
</evidence>
<dbReference type="PROSITE" id="PS50172">
    <property type="entry name" value="BRCT"/>
    <property type="match status" value="1"/>
</dbReference>
<evidence type="ECO:0000256" key="1">
    <source>
        <dbReference type="ARBA" id="ARBA00004123"/>
    </source>
</evidence>
<dbReference type="OrthoDB" id="342264at2759"/>
<dbReference type="Pfam" id="PF16770">
    <property type="entry name" value="RTT107_BRCT_5"/>
    <property type="match status" value="1"/>
</dbReference>
<reference evidence="7" key="2">
    <citation type="submission" date="2025-08" db="UniProtKB">
        <authorList>
            <consortium name="RefSeq"/>
        </authorList>
    </citation>
    <scope>IDENTIFICATION</scope>
    <source>
        <tissue evidence="7">Leaf</tissue>
    </source>
</reference>